<dbReference type="SUPFAM" id="SSF52402">
    <property type="entry name" value="Adenine nucleotide alpha hydrolases-like"/>
    <property type="match status" value="2"/>
</dbReference>
<feature type="domain" description="UspA" evidence="2">
    <location>
        <begin position="6"/>
        <end position="157"/>
    </location>
</feature>
<dbReference type="InterPro" id="IPR006016">
    <property type="entry name" value="UspA"/>
</dbReference>
<gene>
    <name evidence="3" type="ORF">SAMN05216421_0439</name>
</gene>
<reference evidence="4" key="1">
    <citation type="submission" date="2016-10" db="EMBL/GenBank/DDBJ databases">
        <authorList>
            <person name="Varghese N."/>
            <person name="Submissions S."/>
        </authorList>
    </citation>
    <scope>NUCLEOTIDE SEQUENCE [LARGE SCALE GENOMIC DNA]</scope>
    <source>
        <strain evidence="4">NRRL B-51270</strain>
    </source>
</reference>
<protein>
    <submittedName>
        <fullName evidence="3">Universal stress protein family protein</fullName>
    </submittedName>
</protein>
<dbReference type="OrthoDB" id="9804721at2"/>
<dbReference type="InterPro" id="IPR006015">
    <property type="entry name" value="Universal_stress_UspA"/>
</dbReference>
<dbReference type="EMBL" id="LT629736">
    <property type="protein sequence ID" value="SDR84761.1"/>
    <property type="molecule type" value="Genomic_DNA"/>
</dbReference>
<accession>A0A1H1MD48</accession>
<keyword evidence="4" id="KW-1185">Reference proteome</keyword>
<proteinExistence type="inferred from homology"/>
<dbReference type="PANTHER" id="PTHR46268">
    <property type="entry name" value="STRESS RESPONSE PROTEIN NHAX"/>
    <property type="match status" value="1"/>
</dbReference>
<dbReference type="Proteomes" id="UP000243207">
    <property type="component" value="Chromosome I"/>
</dbReference>
<evidence type="ECO:0000313" key="4">
    <source>
        <dbReference type="Proteomes" id="UP000243207"/>
    </source>
</evidence>
<evidence type="ECO:0000259" key="2">
    <source>
        <dbReference type="Pfam" id="PF00582"/>
    </source>
</evidence>
<evidence type="ECO:0000313" key="3">
    <source>
        <dbReference type="EMBL" id="SDR84761.1"/>
    </source>
</evidence>
<dbReference type="RefSeq" id="WP_093391609.1">
    <property type="nucleotide sequence ID" value="NZ_LT629736.1"/>
</dbReference>
<name>A0A1H1MD48_9GAMM</name>
<dbReference type="Pfam" id="PF00582">
    <property type="entry name" value="Usp"/>
    <property type="match status" value="2"/>
</dbReference>
<sequence length="285" mass="31321">MTTHCVLACIDGSNSSPAVCDYSAWASRQLQAPLTLLHVLNHEPSPAQRNLSGNIGLGSREHLLNELADLDEKRAKLMREQGSLLLEAAMERVRQAGATEPASRQRHGALVDTLAELEADIRLLVIGRQGEIGDSLGDHIGTHLKNVIRTMHRPILVTAGEFRPPRSVMLAFDNGPSTRKGVEMIAASPLFRGLPIHLVMVGADTNDAWESVRAAQHQLEQKGFEVQATIRAGDVEKVLLAYEEEQDIDMIVMGAYGHSRVRRFFVGSTTTNILAHARRPLLLLR</sequence>
<evidence type="ECO:0000256" key="1">
    <source>
        <dbReference type="ARBA" id="ARBA00008791"/>
    </source>
</evidence>
<comment type="similarity">
    <text evidence="1">Belongs to the universal stress protein A family.</text>
</comment>
<dbReference type="PANTHER" id="PTHR46268:SF6">
    <property type="entry name" value="UNIVERSAL STRESS PROTEIN UP12"/>
    <property type="match status" value="1"/>
</dbReference>
<feature type="domain" description="UspA" evidence="2">
    <location>
        <begin position="215"/>
        <end position="285"/>
    </location>
</feature>
<dbReference type="PRINTS" id="PR01438">
    <property type="entry name" value="UNVRSLSTRESS"/>
</dbReference>
<dbReference type="Gene3D" id="3.40.50.12370">
    <property type="match status" value="1"/>
</dbReference>
<dbReference type="CDD" id="cd00293">
    <property type="entry name" value="USP-like"/>
    <property type="match status" value="2"/>
</dbReference>
<organism evidence="3 4">
    <name type="scientific">Halopseudomonas xinjiangensis</name>
    <dbReference type="NCBI Taxonomy" id="487184"/>
    <lineage>
        <taxon>Bacteria</taxon>
        <taxon>Pseudomonadati</taxon>
        <taxon>Pseudomonadota</taxon>
        <taxon>Gammaproteobacteria</taxon>
        <taxon>Pseudomonadales</taxon>
        <taxon>Pseudomonadaceae</taxon>
        <taxon>Halopseudomonas</taxon>
    </lineage>
</organism>
<dbReference type="AlphaFoldDB" id="A0A1H1MD48"/>
<dbReference type="STRING" id="487184.SAMN05216421_0439"/>